<accession>A0A3Q9ITY6</accession>
<reference evidence="1 2" key="1">
    <citation type="submission" date="2018-10" db="EMBL/GenBank/DDBJ databases">
        <title>Butyricimonas faecalis sp. nov., isolated from human faeces and emended description of the genus Butyricimonas.</title>
        <authorList>
            <person name="Le Roy T."/>
            <person name="Van der Smissen P."/>
            <person name="Paquot A."/>
            <person name="Delzenne N."/>
            <person name="Muccioli G."/>
            <person name="Collet J.-F."/>
            <person name="Cani P.D."/>
        </authorList>
    </citation>
    <scope>NUCLEOTIDE SEQUENCE [LARGE SCALE GENOMIC DNA]</scope>
    <source>
        <strain evidence="1 2">H184</strain>
    </source>
</reference>
<name>A0A3Q9ITY6_9BACT</name>
<dbReference type="EMBL" id="CP032819">
    <property type="protein sequence ID" value="AZS31709.1"/>
    <property type="molecule type" value="Genomic_DNA"/>
</dbReference>
<dbReference type="KEGG" id="buy:D8S85_20585"/>
<evidence type="ECO:0000313" key="1">
    <source>
        <dbReference type="EMBL" id="AZS31709.1"/>
    </source>
</evidence>
<protein>
    <submittedName>
        <fullName evidence="1">Uncharacterized protein</fullName>
    </submittedName>
</protein>
<sequence>MSYDLVDLDKTPYHFLQEFTLRDTQSYFRLMQNISVSTINDFLDNRERKLHFFRTDIRGNLKKELSKISPKAIEVNPLIFHFALYTDEKVVANRNKNTRAPRIYFMLGKNGVIYILFFDPYHEINPIQGINHK</sequence>
<dbReference type="Proteomes" id="UP000270673">
    <property type="component" value="Chromosome"/>
</dbReference>
<dbReference type="AlphaFoldDB" id="A0A3Q9ITY6"/>
<keyword evidence="2" id="KW-1185">Reference proteome</keyword>
<gene>
    <name evidence="1" type="ORF">D8S85_20585</name>
</gene>
<organism evidence="1 2">
    <name type="scientific">Butyricimonas faecalis</name>
    <dbReference type="NCBI Taxonomy" id="2093856"/>
    <lineage>
        <taxon>Bacteria</taxon>
        <taxon>Pseudomonadati</taxon>
        <taxon>Bacteroidota</taxon>
        <taxon>Bacteroidia</taxon>
        <taxon>Bacteroidales</taxon>
        <taxon>Odoribacteraceae</taxon>
        <taxon>Butyricimonas</taxon>
    </lineage>
</organism>
<evidence type="ECO:0000313" key="2">
    <source>
        <dbReference type="Proteomes" id="UP000270673"/>
    </source>
</evidence>
<proteinExistence type="predicted"/>